<dbReference type="SUPFAM" id="SSF47413">
    <property type="entry name" value="lambda repressor-like DNA-binding domains"/>
    <property type="match status" value="1"/>
</dbReference>
<evidence type="ECO:0000313" key="2">
    <source>
        <dbReference type="Proteomes" id="UP000216444"/>
    </source>
</evidence>
<dbReference type="GO" id="GO:0003677">
    <property type="term" value="F:DNA binding"/>
    <property type="evidence" value="ECO:0007669"/>
    <property type="project" value="InterPro"/>
</dbReference>
<dbReference type="AlphaFoldDB" id="A0A261FFF7"/>
<organism evidence="1 2">
    <name type="scientific">Bifidobacterium tissieri</name>
    <dbReference type="NCBI Taxonomy" id="1630162"/>
    <lineage>
        <taxon>Bacteria</taxon>
        <taxon>Bacillati</taxon>
        <taxon>Actinomycetota</taxon>
        <taxon>Actinomycetes</taxon>
        <taxon>Bifidobacteriales</taxon>
        <taxon>Bifidobacteriaceae</taxon>
        <taxon>Bifidobacterium</taxon>
    </lineage>
</organism>
<proteinExistence type="predicted"/>
<sequence length="113" mass="12665">MITSAEMKCLRESMGLSTKWLAIHWDVAESSVKRWEHTRLLPAGLEMDLCALKKRFDAEVDRLASQSGESALLVPRVEIESTQGMPASWHRAIAQRASEINGARILFVGDEQL</sequence>
<comment type="caution">
    <text evidence="1">The sequence shown here is derived from an EMBL/GenBank/DDBJ whole genome shotgun (WGS) entry which is preliminary data.</text>
</comment>
<evidence type="ECO:0000313" key="1">
    <source>
        <dbReference type="EMBL" id="OZG57879.1"/>
    </source>
</evidence>
<keyword evidence="2" id="KW-1185">Reference proteome</keyword>
<dbReference type="Proteomes" id="UP000216444">
    <property type="component" value="Unassembled WGS sequence"/>
</dbReference>
<name>A0A261FFF7_9BIFI</name>
<dbReference type="InterPro" id="IPR010982">
    <property type="entry name" value="Lambda_DNA-bd_dom_sf"/>
</dbReference>
<accession>A0A261FFF7</accession>
<protein>
    <submittedName>
        <fullName evidence="1">Uncharacterized protein</fullName>
    </submittedName>
</protein>
<dbReference type="RefSeq" id="WP_094663497.1">
    <property type="nucleotide sequence ID" value="NZ_MWWV01000006.1"/>
</dbReference>
<gene>
    <name evidence="1" type="ORF">BTIS_1120</name>
</gene>
<reference evidence="1 2" key="1">
    <citation type="journal article" date="2017" name="BMC Genomics">
        <title>Comparative genomic and phylogenomic analyses of the Bifidobacteriaceae family.</title>
        <authorList>
            <person name="Lugli G.A."/>
            <person name="Milani C."/>
            <person name="Turroni F."/>
            <person name="Duranti S."/>
            <person name="Mancabelli L."/>
            <person name="Mangifesta M."/>
            <person name="Ferrario C."/>
            <person name="Modesto M."/>
            <person name="Mattarelli P."/>
            <person name="Jiri K."/>
            <person name="van Sinderen D."/>
            <person name="Ventura M."/>
        </authorList>
    </citation>
    <scope>NUCLEOTIDE SEQUENCE [LARGE SCALE GENOMIC DNA]</scope>
    <source>
        <strain evidence="1 2">DSM 100201</strain>
    </source>
</reference>
<dbReference type="EMBL" id="MWWV01000006">
    <property type="protein sequence ID" value="OZG57879.1"/>
    <property type="molecule type" value="Genomic_DNA"/>
</dbReference>